<dbReference type="AlphaFoldDB" id="A0AAV4QLK1"/>
<reference evidence="1 2" key="1">
    <citation type="submission" date="2021-06" db="EMBL/GenBank/DDBJ databases">
        <title>Caerostris darwini draft genome.</title>
        <authorList>
            <person name="Kono N."/>
            <person name="Arakawa K."/>
        </authorList>
    </citation>
    <scope>NUCLEOTIDE SEQUENCE [LARGE SCALE GENOMIC DNA]</scope>
</reference>
<dbReference type="Proteomes" id="UP001054837">
    <property type="component" value="Unassembled WGS sequence"/>
</dbReference>
<keyword evidence="2" id="KW-1185">Reference proteome</keyword>
<evidence type="ECO:0000313" key="1">
    <source>
        <dbReference type="EMBL" id="GIY09122.1"/>
    </source>
</evidence>
<name>A0AAV4QLK1_9ARAC</name>
<sequence length="101" mass="11542">MVMALDGLTRLCPLILFDWRLYAERGCPRFFHTHSDAKRTDDCELGFLKQFSLIEHVYTSHIHGILICLPYKPSMGINLSQTVGYISDIVATTITKSTLFF</sequence>
<evidence type="ECO:0000313" key="2">
    <source>
        <dbReference type="Proteomes" id="UP001054837"/>
    </source>
</evidence>
<gene>
    <name evidence="1" type="primary">8030754</name>
    <name evidence="1" type="ORF">CDAR_534931</name>
</gene>
<proteinExistence type="predicted"/>
<accession>A0AAV4QLK1</accession>
<protein>
    <submittedName>
        <fullName evidence="1">Uncharacterized protein</fullName>
    </submittedName>
</protein>
<dbReference type="EMBL" id="BPLQ01004584">
    <property type="protein sequence ID" value="GIY09122.1"/>
    <property type="molecule type" value="Genomic_DNA"/>
</dbReference>
<organism evidence="1 2">
    <name type="scientific">Caerostris darwini</name>
    <dbReference type="NCBI Taxonomy" id="1538125"/>
    <lineage>
        <taxon>Eukaryota</taxon>
        <taxon>Metazoa</taxon>
        <taxon>Ecdysozoa</taxon>
        <taxon>Arthropoda</taxon>
        <taxon>Chelicerata</taxon>
        <taxon>Arachnida</taxon>
        <taxon>Araneae</taxon>
        <taxon>Araneomorphae</taxon>
        <taxon>Entelegynae</taxon>
        <taxon>Araneoidea</taxon>
        <taxon>Araneidae</taxon>
        <taxon>Caerostris</taxon>
    </lineage>
</organism>
<comment type="caution">
    <text evidence="1">The sequence shown here is derived from an EMBL/GenBank/DDBJ whole genome shotgun (WGS) entry which is preliminary data.</text>
</comment>